<dbReference type="GO" id="GO:0000214">
    <property type="term" value="C:tRNA-intron endonuclease complex"/>
    <property type="evidence" value="ECO:0007669"/>
    <property type="project" value="TreeGrafter"/>
</dbReference>
<dbReference type="OrthoDB" id="408683at2759"/>
<reference evidence="5 6" key="1">
    <citation type="journal article" date="2018" name="Nat. Ecol. Evol.">
        <title>Pezizomycetes genomes reveal the molecular basis of ectomycorrhizal truffle lifestyle.</title>
        <authorList>
            <person name="Murat C."/>
            <person name="Payen T."/>
            <person name="Noel B."/>
            <person name="Kuo A."/>
            <person name="Morin E."/>
            <person name="Chen J."/>
            <person name="Kohler A."/>
            <person name="Krizsan K."/>
            <person name="Balestrini R."/>
            <person name="Da Silva C."/>
            <person name="Montanini B."/>
            <person name="Hainaut M."/>
            <person name="Levati E."/>
            <person name="Barry K.W."/>
            <person name="Belfiori B."/>
            <person name="Cichocki N."/>
            <person name="Clum A."/>
            <person name="Dockter R.B."/>
            <person name="Fauchery L."/>
            <person name="Guy J."/>
            <person name="Iotti M."/>
            <person name="Le Tacon F."/>
            <person name="Lindquist E.A."/>
            <person name="Lipzen A."/>
            <person name="Malagnac F."/>
            <person name="Mello A."/>
            <person name="Molinier V."/>
            <person name="Miyauchi S."/>
            <person name="Poulain J."/>
            <person name="Riccioni C."/>
            <person name="Rubini A."/>
            <person name="Sitrit Y."/>
            <person name="Splivallo R."/>
            <person name="Traeger S."/>
            <person name="Wang M."/>
            <person name="Zifcakova L."/>
            <person name="Wipf D."/>
            <person name="Zambonelli A."/>
            <person name="Paolocci F."/>
            <person name="Nowrousian M."/>
            <person name="Ottonello S."/>
            <person name="Baldrian P."/>
            <person name="Spatafora J.W."/>
            <person name="Henrissat B."/>
            <person name="Nagy L.G."/>
            <person name="Aury J.M."/>
            <person name="Wincker P."/>
            <person name="Grigoriev I.V."/>
            <person name="Bonfante P."/>
            <person name="Martin F.M."/>
        </authorList>
    </citation>
    <scope>NUCLEOTIDE SEQUENCE [LARGE SCALE GENOMIC DNA]</scope>
    <source>
        <strain evidence="5 6">ATCC MYA-4762</strain>
    </source>
</reference>
<feature type="region of interest" description="Disordered" evidence="3">
    <location>
        <begin position="384"/>
        <end position="429"/>
    </location>
</feature>
<dbReference type="Proteomes" id="UP000267821">
    <property type="component" value="Unassembled WGS sequence"/>
</dbReference>
<dbReference type="InterPro" id="IPR024336">
    <property type="entry name" value="tRNA_splic_suSen54_N"/>
</dbReference>
<dbReference type="GO" id="GO:0000379">
    <property type="term" value="P:tRNA-type intron splice site recognition and cleavage"/>
    <property type="evidence" value="ECO:0007669"/>
    <property type="project" value="TreeGrafter"/>
</dbReference>
<feature type="domain" description="tRNA-splicing endonuclease subunit Sen54 N-terminal" evidence="4">
    <location>
        <begin position="81"/>
        <end position="149"/>
    </location>
</feature>
<dbReference type="PANTHER" id="PTHR21027:SF1">
    <property type="entry name" value="TRNA-SPLICING ENDONUCLEASE SUBUNIT SEN54"/>
    <property type="match status" value="1"/>
</dbReference>
<organism evidence="5 6">
    <name type="scientific">Terfezia boudieri ATCC MYA-4762</name>
    <dbReference type="NCBI Taxonomy" id="1051890"/>
    <lineage>
        <taxon>Eukaryota</taxon>
        <taxon>Fungi</taxon>
        <taxon>Dikarya</taxon>
        <taxon>Ascomycota</taxon>
        <taxon>Pezizomycotina</taxon>
        <taxon>Pezizomycetes</taxon>
        <taxon>Pezizales</taxon>
        <taxon>Pezizaceae</taxon>
        <taxon>Terfezia</taxon>
    </lineage>
</organism>
<comment type="similarity">
    <text evidence="1">Belongs to the SEN54 family.</text>
</comment>
<accession>A0A3N4L6T3</accession>
<dbReference type="EMBL" id="ML121622">
    <property type="protein sequence ID" value="RPB18563.1"/>
    <property type="molecule type" value="Genomic_DNA"/>
</dbReference>
<proteinExistence type="inferred from homology"/>
<dbReference type="InParanoid" id="A0A3N4L6T3"/>
<feature type="compositionally biased region" description="Basic and acidic residues" evidence="3">
    <location>
        <begin position="47"/>
        <end position="62"/>
    </location>
</feature>
<dbReference type="Pfam" id="PF12928">
    <property type="entry name" value="tRNA_int_end_N2"/>
    <property type="match status" value="1"/>
</dbReference>
<evidence type="ECO:0000259" key="4">
    <source>
        <dbReference type="Pfam" id="PF12928"/>
    </source>
</evidence>
<evidence type="ECO:0000313" key="6">
    <source>
        <dbReference type="Proteomes" id="UP000267821"/>
    </source>
</evidence>
<feature type="region of interest" description="Disordered" evidence="3">
    <location>
        <begin position="1"/>
        <end position="30"/>
    </location>
</feature>
<name>A0A3N4L6T3_9PEZI</name>
<keyword evidence="2" id="KW-0819">tRNA processing</keyword>
<evidence type="ECO:0000313" key="5">
    <source>
        <dbReference type="EMBL" id="RPB18563.1"/>
    </source>
</evidence>
<dbReference type="AlphaFoldDB" id="A0A3N4L6T3"/>
<evidence type="ECO:0000256" key="3">
    <source>
        <dbReference type="SAM" id="MobiDB-lite"/>
    </source>
</evidence>
<feature type="compositionally biased region" description="Gly residues" evidence="3">
    <location>
        <begin position="397"/>
        <end position="408"/>
    </location>
</feature>
<sequence length="429" mass="46676">MADLETDDLSQLSQQPHGGGGDDSGDVDLSDETQDFRFLGMFAQGGRKTDPTIPKRGEKDFAPDGTHLQSRILNDSRSAMHNALSVQRQHTSRVNVHITWRREIGKGEVMAAKGTHFKTMGRADKQGTVWLEREEVVYLVERGGVECWWEEGVPMSLQGCYAECLGGVYAYLKRAGYIVQRADTFLAETSNTDKTTTTALTTPLPQTYHPPLHPPPLGLFPTLTHRLLYFFNFNPPPPSTGPVISLRTPYRNYTQIYTRLSLIPSYNPSLSTSTTTNTTNTPTHPFPLTYRIYKPNPTFKKSSPPPPDFHVAVIPTANHPHIPTLSDIESLFNTLPEESKGGKEWGAKSMMQRLKEGRKGLVLAVVDGGVISFVRMGDVGFGGERVWQATGPRRKGGGGGGGGGGGQKQKGKGPKGSGKVSGKSGGGRG</sequence>
<evidence type="ECO:0000256" key="1">
    <source>
        <dbReference type="ARBA" id="ARBA00005736"/>
    </source>
</evidence>
<gene>
    <name evidence="5" type="ORF">L211DRAFT_863859</name>
</gene>
<keyword evidence="6" id="KW-1185">Reference proteome</keyword>
<dbReference type="STRING" id="1051890.A0A3N4L6T3"/>
<feature type="region of interest" description="Disordered" evidence="3">
    <location>
        <begin position="43"/>
        <end position="66"/>
    </location>
</feature>
<protein>
    <recommendedName>
        <fullName evidence="4">tRNA-splicing endonuclease subunit Sen54 N-terminal domain-containing protein</fullName>
    </recommendedName>
</protein>
<dbReference type="PANTHER" id="PTHR21027">
    <property type="entry name" value="TRNA-SPLICING ENDONUCLEASE SUBUNIT SEN54"/>
    <property type="match status" value="1"/>
</dbReference>
<dbReference type="FunCoup" id="A0A3N4L6T3">
    <property type="interactions" value="53"/>
</dbReference>
<evidence type="ECO:0000256" key="2">
    <source>
        <dbReference type="ARBA" id="ARBA00022694"/>
    </source>
</evidence>
<dbReference type="InterPro" id="IPR024337">
    <property type="entry name" value="tRNA_splic_suSen54"/>
</dbReference>